<dbReference type="InterPro" id="IPR035269">
    <property type="entry name" value="PSMD9"/>
</dbReference>
<proteinExistence type="predicted"/>
<keyword evidence="5" id="KW-1185">Reference proteome</keyword>
<dbReference type="PANTHER" id="PTHR12651:SF1">
    <property type="entry name" value="26S PROTEASOME NON-ATPASE REGULATORY SUBUNIT 9"/>
    <property type="match status" value="1"/>
</dbReference>
<dbReference type="EMBL" id="LVLJ01000456">
    <property type="protein sequence ID" value="OAE34064.1"/>
    <property type="molecule type" value="Genomic_DNA"/>
</dbReference>
<dbReference type="AlphaFoldDB" id="A0A176WMG6"/>
<feature type="domain" description="Nas2 N-terminal" evidence="3">
    <location>
        <begin position="12"/>
        <end position="89"/>
    </location>
</feature>
<sequence>MVGANVKQETLTLMEKKAGIEAEMEAIITRLQPPAGPGLSGNLLDKDGFPRADIDIAAVRSDRQRVNVLQNDLKEVTKKIEQNLHVLHSGSLMRDSSLPQKRTAAGEESRPQRTTFSPSVAVAVGTSSSNGGDEPVNMEVEQATLYTPFAVFDEVTAGSPAEEDGIRLGDMLVKFGSVEGDTDLLQRLASEGQRNQGSPVEVVVLRNGVKLDLAITPRQWSGRGVIFAPLPAGGERNCEFWSYK</sequence>
<gene>
    <name evidence="4" type="ORF">AXG93_4280s1130</name>
</gene>
<evidence type="ECO:0000259" key="3">
    <source>
        <dbReference type="Pfam" id="PF18265"/>
    </source>
</evidence>
<dbReference type="PANTHER" id="PTHR12651">
    <property type="entry name" value="26S PROTEASOME NON-ATPASE REGULATORY SUBUNIT 9"/>
    <property type="match status" value="1"/>
</dbReference>
<dbReference type="GO" id="GO:0005737">
    <property type="term" value="C:cytoplasm"/>
    <property type="evidence" value="ECO:0007669"/>
    <property type="project" value="TreeGrafter"/>
</dbReference>
<dbReference type="GO" id="GO:0005634">
    <property type="term" value="C:nucleus"/>
    <property type="evidence" value="ECO:0007669"/>
    <property type="project" value="TreeGrafter"/>
</dbReference>
<evidence type="ECO:0000313" key="5">
    <source>
        <dbReference type="Proteomes" id="UP000077202"/>
    </source>
</evidence>
<evidence type="ECO:0000313" key="4">
    <source>
        <dbReference type="EMBL" id="OAE34064.1"/>
    </source>
</evidence>
<dbReference type="SUPFAM" id="SSF50156">
    <property type="entry name" value="PDZ domain-like"/>
    <property type="match status" value="1"/>
</dbReference>
<dbReference type="GO" id="GO:0070682">
    <property type="term" value="P:proteasome regulatory particle assembly"/>
    <property type="evidence" value="ECO:0007669"/>
    <property type="project" value="InterPro"/>
</dbReference>
<reference evidence="4" key="1">
    <citation type="submission" date="2016-03" db="EMBL/GenBank/DDBJ databases">
        <title>Mechanisms controlling the formation of the plant cell surface in tip-growing cells are functionally conserved among land plants.</title>
        <authorList>
            <person name="Honkanen S."/>
            <person name="Jones V.A."/>
            <person name="Morieri G."/>
            <person name="Champion C."/>
            <person name="Hetherington A.J."/>
            <person name="Kelly S."/>
            <person name="Saint-Marcoux D."/>
            <person name="Proust H."/>
            <person name="Prescott H."/>
            <person name="Dolan L."/>
        </authorList>
    </citation>
    <scope>NUCLEOTIDE SEQUENCE [LARGE SCALE GENOMIC DNA]</scope>
    <source>
        <tissue evidence="4">Whole gametophyte</tissue>
    </source>
</reference>
<keyword evidence="1" id="KW-0143">Chaperone</keyword>
<feature type="region of interest" description="Disordered" evidence="2">
    <location>
        <begin position="91"/>
        <end position="116"/>
    </location>
</feature>
<dbReference type="InterPro" id="IPR040815">
    <property type="entry name" value="Nas2_N"/>
</dbReference>
<dbReference type="Pfam" id="PF18265">
    <property type="entry name" value="Nas2_N"/>
    <property type="match status" value="1"/>
</dbReference>
<evidence type="ECO:0000256" key="2">
    <source>
        <dbReference type="SAM" id="MobiDB-lite"/>
    </source>
</evidence>
<organism evidence="4 5">
    <name type="scientific">Marchantia polymorpha subsp. ruderalis</name>
    <dbReference type="NCBI Taxonomy" id="1480154"/>
    <lineage>
        <taxon>Eukaryota</taxon>
        <taxon>Viridiplantae</taxon>
        <taxon>Streptophyta</taxon>
        <taxon>Embryophyta</taxon>
        <taxon>Marchantiophyta</taxon>
        <taxon>Marchantiopsida</taxon>
        <taxon>Marchantiidae</taxon>
        <taxon>Marchantiales</taxon>
        <taxon>Marchantiaceae</taxon>
        <taxon>Marchantia</taxon>
    </lineage>
</organism>
<evidence type="ECO:0000256" key="1">
    <source>
        <dbReference type="ARBA" id="ARBA00023186"/>
    </source>
</evidence>
<dbReference type="Gene3D" id="6.10.140.1710">
    <property type="match status" value="1"/>
</dbReference>
<dbReference type="Proteomes" id="UP000077202">
    <property type="component" value="Unassembled WGS sequence"/>
</dbReference>
<accession>A0A176WMG6</accession>
<protein>
    <recommendedName>
        <fullName evidence="3">Nas2 N-terminal domain-containing protein</fullName>
    </recommendedName>
</protein>
<dbReference type="InterPro" id="IPR036034">
    <property type="entry name" value="PDZ_sf"/>
</dbReference>
<dbReference type="Gene3D" id="2.30.42.10">
    <property type="match status" value="1"/>
</dbReference>
<comment type="caution">
    <text evidence="4">The sequence shown here is derived from an EMBL/GenBank/DDBJ whole genome shotgun (WGS) entry which is preliminary data.</text>
</comment>
<dbReference type="FunFam" id="2.30.42.10:FF:000107">
    <property type="entry name" value="26S proteasome non-ATPase regulatory subunit 9"/>
    <property type="match status" value="1"/>
</dbReference>
<name>A0A176WMG6_MARPO</name>